<evidence type="ECO:0000313" key="4">
    <source>
        <dbReference type="Proteomes" id="UP000278351"/>
    </source>
</evidence>
<evidence type="ECO:0000256" key="2">
    <source>
        <dbReference type="ARBA" id="ARBA00038358"/>
    </source>
</evidence>
<evidence type="ECO:0000313" key="3">
    <source>
        <dbReference type="EMBL" id="RPE08611.1"/>
    </source>
</evidence>
<reference evidence="3 4" key="1">
    <citation type="submission" date="2018-11" db="EMBL/GenBank/DDBJ databases">
        <title>Chitinophaga lutea sp.nov., isolate from arsenic contaminated soil.</title>
        <authorList>
            <person name="Zong Y."/>
        </authorList>
    </citation>
    <scope>NUCLEOTIDE SEQUENCE [LARGE SCALE GENOMIC DNA]</scope>
    <source>
        <strain evidence="3 4">ZY74</strain>
    </source>
</reference>
<dbReference type="InterPro" id="IPR052369">
    <property type="entry name" value="UG_Glycosaminoglycan_Hydrolase"/>
</dbReference>
<keyword evidence="4" id="KW-1185">Reference proteome</keyword>
<dbReference type="SUPFAM" id="SSF48208">
    <property type="entry name" value="Six-hairpin glycosidases"/>
    <property type="match status" value="1"/>
</dbReference>
<accession>A0A3N4PUA0</accession>
<dbReference type="InterPro" id="IPR012341">
    <property type="entry name" value="6hp_glycosidase-like_sf"/>
</dbReference>
<dbReference type="PANTHER" id="PTHR36845">
    <property type="entry name" value="HYDROLASE, PUTATIVE (AFU_ORTHOLOGUE AFUA_7G05090)-RELATED"/>
    <property type="match status" value="1"/>
</dbReference>
<dbReference type="GO" id="GO:0052757">
    <property type="term" value="F:chondroitin hydrolase activity"/>
    <property type="evidence" value="ECO:0007669"/>
    <property type="project" value="TreeGrafter"/>
</dbReference>
<name>A0A3N4PUA0_9BACT</name>
<dbReference type="RefSeq" id="WP_123847610.1">
    <property type="nucleotide sequence ID" value="NZ_RPDH01000002.1"/>
</dbReference>
<dbReference type="GO" id="GO:0000272">
    <property type="term" value="P:polysaccharide catabolic process"/>
    <property type="evidence" value="ECO:0007669"/>
    <property type="project" value="TreeGrafter"/>
</dbReference>
<sequence length="448" mass="50290">MIKINEALQPQQLAASLQQFWQLSAAKIHHIEQHCNTANGAPVFTREGKYTTRGWTEWTQGFQYGSAILQFDATDDGEFLQAGRSKTTAFMAPHLSHTGVHDHGFNNVSTYGNLLRLMKEGRIPHSEWEQRYYELALKVSGAVQAARWTPVKDGGYIYSFNGPHSLFVDTIRSCRILMLSDALGHVLQGENDVRINLKARALQHMQSTARFNIYYGESRDAYDTLPGRTAHECIFNTNDGQFRAPNAQQGYSGFSTWTRGLAWAMLGFAEELEFLSGRAEQAELAWMEKAARATCEFYMQQTPTDGVPYWDTGAPGLAHLGDYLDRPADPFNAFEPVDSSAAAIAAQGLIRFGKYLGGESGRRYMQAGLTVLQTLLEPPYLSTDPNHEGLLLHTIYHRPNGWDYTPPGSKVPCGESCMWGDYHIRELALLVQRMITGEPYYTFFNCVL</sequence>
<dbReference type="OrthoDB" id="428577at2"/>
<keyword evidence="1 3" id="KW-0378">Hydrolase</keyword>
<dbReference type="Gene3D" id="1.50.10.10">
    <property type="match status" value="1"/>
</dbReference>
<evidence type="ECO:0000256" key="1">
    <source>
        <dbReference type="ARBA" id="ARBA00022801"/>
    </source>
</evidence>
<organism evidence="3 4">
    <name type="scientific">Chitinophaga lutea</name>
    <dbReference type="NCBI Taxonomy" id="2488634"/>
    <lineage>
        <taxon>Bacteria</taxon>
        <taxon>Pseudomonadati</taxon>
        <taxon>Bacteroidota</taxon>
        <taxon>Chitinophagia</taxon>
        <taxon>Chitinophagales</taxon>
        <taxon>Chitinophagaceae</taxon>
        <taxon>Chitinophaga</taxon>
    </lineage>
</organism>
<gene>
    <name evidence="3" type="ORF">EGT74_16355</name>
</gene>
<dbReference type="Proteomes" id="UP000278351">
    <property type="component" value="Unassembled WGS sequence"/>
</dbReference>
<dbReference type="InterPro" id="IPR008928">
    <property type="entry name" value="6-hairpin_glycosidase_sf"/>
</dbReference>
<dbReference type="PANTHER" id="PTHR36845:SF1">
    <property type="entry name" value="HYDROLASE, PUTATIVE (AFU_ORTHOLOGUE AFUA_7G05090)-RELATED"/>
    <property type="match status" value="1"/>
</dbReference>
<proteinExistence type="inferred from homology"/>
<dbReference type="EMBL" id="RPDH01000002">
    <property type="protein sequence ID" value="RPE08611.1"/>
    <property type="molecule type" value="Genomic_DNA"/>
</dbReference>
<dbReference type="AlphaFoldDB" id="A0A3N4PUA0"/>
<comment type="similarity">
    <text evidence="2">Belongs to the glycosyl hydrolase 88 family.</text>
</comment>
<comment type="caution">
    <text evidence="3">The sequence shown here is derived from an EMBL/GenBank/DDBJ whole genome shotgun (WGS) entry which is preliminary data.</text>
</comment>
<protein>
    <submittedName>
        <fullName evidence="3">Glycosyl hydrolase</fullName>
    </submittedName>
</protein>